<dbReference type="SUPFAM" id="SSF51569">
    <property type="entry name" value="Aldolase"/>
    <property type="match status" value="1"/>
</dbReference>
<dbReference type="RefSeq" id="WP_141164479.1">
    <property type="nucleotide sequence ID" value="NZ_VHQG01000004.1"/>
</dbReference>
<feature type="binding site" evidence="2">
    <location>
        <begin position="209"/>
        <end position="211"/>
    </location>
    <ligand>
        <name>dihydroxyacetone phosphate</name>
        <dbReference type="ChEBI" id="CHEBI:57642"/>
    </ligand>
</feature>
<feature type="active site" description="Proton donor" evidence="1">
    <location>
        <position position="82"/>
    </location>
</feature>
<proteinExistence type="predicted"/>
<dbReference type="InterPro" id="IPR000771">
    <property type="entry name" value="FBA_II"/>
</dbReference>
<dbReference type="Gene3D" id="3.20.20.70">
    <property type="entry name" value="Aldolase class I"/>
    <property type="match status" value="1"/>
</dbReference>
<dbReference type="Proteomes" id="UP000316252">
    <property type="component" value="Unassembled WGS sequence"/>
</dbReference>
<feature type="binding site" evidence="2">
    <location>
        <position position="181"/>
    </location>
    <ligand>
        <name>dihydroxyacetone phosphate</name>
        <dbReference type="ChEBI" id="CHEBI:57642"/>
    </ligand>
</feature>
<name>A0A506Y1M1_9MICO</name>
<feature type="binding site" evidence="2">
    <location>
        <begin position="230"/>
        <end position="233"/>
    </location>
    <ligand>
        <name>dihydroxyacetone phosphate</name>
        <dbReference type="ChEBI" id="CHEBI:57642"/>
    </ligand>
</feature>
<dbReference type="OrthoDB" id="9803995at2"/>
<feature type="binding site" evidence="3">
    <location>
        <position position="180"/>
    </location>
    <ligand>
        <name>Zn(2+)</name>
        <dbReference type="ChEBI" id="CHEBI:29105"/>
        <label>1</label>
        <note>catalytic</note>
    </ligand>
</feature>
<dbReference type="InterPro" id="IPR050246">
    <property type="entry name" value="Class_II_FBP_aldolase"/>
</dbReference>
<dbReference type="EMBL" id="VHQG01000004">
    <property type="protein sequence ID" value="TPW74848.1"/>
    <property type="molecule type" value="Genomic_DNA"/>
</dbReference>
<dbReference type="InterPro" id="IPR013785">
    <property type="entry name" value="Aldolase_TIM"/>
</dbReference>
<gene>
    <name evidence="4" type="ORF">FJ657_14865</name>
</gene>
<comment type="caution">
    <text evidence="4">The sequence shown here is derived from an EMBL/GenBank/DDBJ whole genome shotgun (WGS) entry which is preliminary data.</text>
</comment>
<keyword evidence="3" id="KW-0862">Zinc</keyword>
<accession>A0A506Y1M1</accession>
<dbReference type="PANTHER" id="PTHR30304:SF0">
    <property type="entry name" value="D-TAGATOSE-1,6-BISPHOSPHATE ALDOLASE SUBUNIT GATY-RELATED"/>
    <property type="match status" value="1"/>
</dbReference>
<evidence type="ECO:0000256" key="1">
    <source>
        <dbReference type="PIRSR" id="PIRSR001359-1"/>
    </source>
</evidence>
<dbReference type="AlphaFoldDB" id="A0A506Y1M1"/>
<evidence type="ECO:0000313" key="5">
    <source>
        <dbReference type="Proteomes" id="UP000316252"/>
    </source>
</evidence>
<evidence type="ECO:0000256" key="2">
    <source>
        <dbReference type="PIRSR" id="PIRSR001359-2"/>
    </source>
</evidence>
<protein>
    <submittedName>
        <fullName evidence="4">Class II fructose-bisphosphate aldolase</fullName>
    </submittedName>
</protein>
<dbReference type="Pfam" id="PF01116">
    <property type="entry name" value="F_bP_aldolase"/>
    <property type="match status" value="1"/>
</dbReference>
<keyword evidence="5" id="KW-1185">Reference proteome</keyword>
<feature type="binding site" evidence="3">
    <location>
        <position position="83"/>
    </location>
    <ligand>
        <name>Zn(2+)</name>
        <dbReference type="ChEBI" id="CHEBI:29105"/>
        <label>1</label>
        <note>catalytic</note>
    </ligand>
</feature>
<dbReference type="GO" id="GO:0008270">
    <property type="term" value="F:zinc ion binding"/>
    <property type="evidence" value="ECO:0007669"/>
    <property type="project" value="InterPro"/>
</dbReference>
<dbReference type="GO" id="GO:0005975">
    <property type="term" value="P:carbohydrate metabolic process"/>
    <property type="evidence" value="ECO:0007669"/>
    <property type="project" value="InterPro"/>
</dbReference>
<evidence type="ECO:0000256" key="3">
    <source>
        <dbReference type="PIRSR" id="PIRSR001359-3"/>
    </source>
</evidence>
<keyword evidence="3" id="KW-0479">Metal-binding</keyword>
<dbReference type="GO" id="GO:0016832">
    <property type="term" value="F:aldehyde-lyase activity"/>
    <property type="evidence" value="ECO:0007669"/>
    <property type="project" value="InterPro"/>
</dbReference>
<organism evidence="4 5">
    <name type="scientific">Schumannella soli</name>
    <dbReference type="NCBI Taxonomy" id="2590779"/>
    <lineage>
        <taxon>Bacteria</taxon>
        <taxon>Bacillati</taxon>
        <taxon>Actinomycetota</taxon>
        <taxon>Actinomycetes</taxon>
        <taxon>Micrococcales</taxon>
        <taxon>Microbacteriaceae</taxon>
        <taxon>Schumannella</taxon>
    </lineage>
</organism>
<dbReference type="NCBIfam" id="TIGR00167">
    <property type="entry name" value="cbbA"/>
    <property type="match status" value="1"/>
</dbReference>
<comment type="cofactor">
    <cofactor evidence="3">
        <name>Zn(2+)</name>
        <dbReference type="ChEBI" id="CHEBI:29105"/>
    </cofactor>
    <text evidence="3">Binds 2 Zn(2+) ions per subunit. One is catalytic and the other provides a structural contribution.</text>
</comment>
<dbReference type="PIRSF" id="PIRSF001359">
    <property type="entry name" value="F_bP_aldolase_II"/>
    <property type="match status" value="1"/>
</dbReference>
<sequence>MAFASTKQLALDARAGGYAVPAVNIVDGISIAAAVRAADAAGSPIILQTSVKTVKYFGARTLADAARAAADEASVPVALHLDHCPDRAVITEAIAHGWSSVLFDASDRDFETARAETAEVTAEAHAAGVDVESEIENIVGVEDGVGSDDPNVHYYSDEALVGVAAETQTDLIAPALGTAHGLYKASPVLLVDRVRSLAALTDIPIVLHGGTGLSPEEFAAFIDAGVSKINISTQLKLAYMHSARDHLAEAERSGKWEPVKLFDQIGAAVGEVITENATLFRSAGKAAAAVTA</sequence>
<feature type="binding site" evidence="3">
    <location>
        <position position="208"/>
    </location>
    <ligand>
        <name>Zn(2+)</name>
        <dbReference type="ChEBI" id="CHEBI:29105"/>
        <label>1</label>
        <note>catalytic</note>
    </ligand>
</feature>
<dbReference type="PANTHER" id="PTHR30304">
    <property type="entry name" value="D-TAGATOSE-1,6-BISPHOSPHATE ALDOLASE"/>
    <property type="match status" value="1"/>
</dbReference>
<feature type="binding site" evidence="3">
    <location>
        <position position="104"/>
    </location>
    <ligand>
        <name>Zn(2+)</name>
        <dbReference type="ChEBI" id="CHEBI:29105"/>
        <label>2</label>
    </ligand>
</feature>
<feature type="binding site" evidence="3">
    <location>
        <position position="134"/>
    </location>
    <ligand>
        <name>Zn(2+)</name>
        <dbReference type="ChEBI" id="CHEBI:29105"/>
        <label>2</label>
    </ligand>
</feature>
<reference evidence="4 5" key="1">
    <citation type="submission" date="2019-06" db="EMBL/GenBank/DDBJ databases">
        <authorList>
            <person name="Li F."/>
        </authorList>
    </citation>
    <scope>NUCLEOTIDE SEQUENCE [LARGE SCALE GENOMIC DNA]</scope>
    <source>
        <strain evidence="4 5">10F1D-1</strain>
    </source>
</reference>
<evidence type="ECO:0000313" key="4">
    <source>
        <dbReference type="EMBL" id="TPW74848.1"/>
    </source>
</evidence>